<sequence>MQRKAHLLFLPASRRVRGEFEREHPLIYGVKLTQLAGLGSAHGFIRVGYKFENQGGEGANFATVLRPPF</sequence>
<proteinExistence type="predicted"/>
<organism evidence="1">
    <name type="scientific">Lactiplantibacillus pentosus MP-10</name>
    <dbReference type="NCBI Taxonomy" id="1028490"/>
    <lineage>
        <taxon>Bacteria</taxon>
        <taxon>Bacillati</taxon>
        <taxon>Bacillota</taxon>
        <taxon>Bacilli</taxon>
        <taxon>Lactobacillales</taxon>
        <taxon>Lactobacillaceae</taxon>
        <taxon>Lactiplantibacillus</taxon>
    </lineage>
</organism>
<reference evidence="1" key="1">
    <citation type="journal article" date="2011" name="J. Bacteriol.">
        <title>Annotated Genome Sequence of Lactobacillus pentosusMP-10, Which Has Probiotic Potential, from Naturally Fermented Alorena Green Table Olives.</title>
        <authorList>
            <person name="Abriouel H."/>
            <person name="Benomar N."/>
            <person name="Perez Pulido R."/>
            <person name="Canamero M.M."/>
            <person name="Galvez A."/>
        </authorList>
    </citation>
    <scope>NUCLEOTIDE SEQUENCE</scope>
    <source>
        <strain evidence="1">MP-10</strain>
    </source>
</reference>
<name>F6ITN1_LACPE</name>
<dbReference type="EMBL" id="FR871777">
    <property type="protein sequence ID" value="CCB81915.1"/>
    <property type="molecule type" value="Genomic_DNA"/>
</dbReference>
<dbReference type="AlphaFoldDB" id="F6ITN1"/>
<protein>
    <submittedName>
        <fullName evidence="1">Uncharacterized protein</fullName>
    </submittedName>
</protein>
<evidence type="ECO:0000313" key="1">
    <source>
        <dbReference type="EMBL" id="CCB81915.1"/>
    </source>
</evidence>
<accession>F6ITN1</accession>
<gene>
    <name evidence="1" type="ORF">LPE_00927</name>
</gene>